<dbReference type="AlphaFoldDB" id="A0A7J6MMB3"/>
<keyword evidence="1" id="KW-0472">Membrane</keyword>
<evidence type="ECO:0000313" key="3">
    <source>
        <dbReference type="Proteomes" id="UP000591131"/>
    </source>
</evidence>
<keyword evidence="1" id="KW-0812">Transmembrane</keyword>
<feature type="transmembrane region" description="Helical" evidence="1">
    <location>
        <begin position="212"/>
        <end position="229"/>
    </location>
</feature>
<organism evidence="2 3">
    <name type="scientific">Perkinsus chesapeaki</name>
    <name type="common">Clam parasite</name>
    <name type="synonym">Perkinsus andrewsi</name>
    <dbReference type="NCBI Taxonomy" id="330153"/>
    <lineage>
        <taxon>Eukaryota</taxon>
        <taxon>Sar</taxon>
        <taxon>Alveolata</taxon>
        <taxon>Perkinsozoa</taxon>
        <taxon>Perkinsea</taxon>
        <taxon>Perkinsida</taxon>
        <taxon>Perkinsidae</taxon>
        <taxon>Perkinsus</taxon>
    </lineage>
</organism>
<keyword evidence="1" id="KW-1133">Transmembrane helix</keyword>
<reference evidence="2 3" key="1">
    <citation type="submission" date="2020-04" db="EMBL/GenBank/DDBJ databases">
        <title>Perkinsus chesapeaki whole genome sequence.</title>
        <authorList>
            <person name="Bogema D.R."/>
        </authorList>
    </citation>
    <scope>NUCLEOTIDE SEQUENCE [LARGE SCALE GENOMIC DNA]</scope>
    <source>
        <strain evidence="2">ATCC PRA-425</strain>
    </source>
</reference>
<evidence type="ECO:0000313" key="2">
    <source>
        <dbReference type="EMBL" id="KAF4672477.1"/>
    </source>
</evidence>
<sequence>MRSRLRSLLLLIGLGLYTVSFTVSSTKSLLLWLGNSDGTKAVVATPEQLALDFLDDRLLEAHAQALDRYVDCVTQNTASERPCRRDAMGVFDTIAAEVKTPKEVEKEAKVLINSARKLLQTGLEMLQAEVDRLRLAARAASDEQRQALAWIGEMAQRAKHREEAPKSTGVRLRGDALKNGGAFKDAISSILGSIEIKSPEGGLRFDSGGGENGVVCLSAVCWFMVRSVAAAKRGHSGSKVEKRRRLRSIGLLAGLIYGCGLLVTSFGPLWLFGSNSDNSDWSRPHLITSSSVGGEVSGELRDFLNDPLVNTDREQTWQHRYSHNQLGDLTLTGNDKDEWAANYLYNLPGKGLGTVEGALNSDQQLALQYSNAIQDGMLSGSAGWSSNDGYFGKLSKLWSSGNGKAARYDIAGNTNNGELKHQLQAQWARDNDRAEAGIQAPITNPYGFLTKGSKQFNPDWYTSYSRSLIDGGYDVKKPFGMEGGARLSSGGELEGRLTARAKPLDSIDAEYRVSAKTRPDTSKGWWGWLTGLGKSPVELEHNAQVQYSNAPGSVMYANYEKRDSSPGHLRLGYAMTSDDTH</sequence>
<keyword evidence="3" id="KW-1185">Reference proteome</keyword>
<accession>A0A7J6MMB3</accession>
<dbReference type="Proteomes" id="UP000591131">
    <property type="component" value="Unassembled WGS sequence"/>
</dbReference>
<protein>
    <submittedName>
        <fullName evidence="2">Uncharacterized protein</fullName>
    </submittedName>
</protein>
<dbReference type="OrthoDB" id="429902at2759"/>
<evidence type="ECO:0000256" key="1">
    <source>
        <dbReference type="SAM" id="Phobius"/>
    </source>
</evidence>
<feature type="transmembrane region" description="Helical" evidence="1">
    <location>
        <begin position="249"/>
        <end position="272"/>
    </location>
</feature>
<dbReference type="EMBL" id="JAAPAO010000108">
    <property type="protein sequence ID" value="KAF4672477.1"/>
    <property type="molecule type" value="Genomic_DNA"/>
</dbReference>
<comment type="caution">
    <text evidence="2">The sequence shown here is derived from an EMBL/GenBank/DDBJ whole genome shotgun (WGS) entry which is preliminary data.</text>
</comment>
<proteinExistence type="predicted"/>
<gene>
    <name evidence="2" type="ORF">FOL47_000476</name>
</gene>
<name>A0A7J6MMB3_PERCH</name>